<name>A0ACB8HSM0_CITSI</name>
<keyword evidence="2" id="KW-1185">Reference proteome</keyword>
<gene>
    <name evidence="1" type="ORF">KPL71_025333</name>
</gene>
<organism evidence="1 2">
    <name type="scientific">Citrus sinensis</name>
    <name type="common">Sweet orange</name>
    <name type="synonym">Citrus aurantium var. sinensis</name>
    <dbReference type="NCBI Taxonomy" id="2711"/>
    <lineage>
        <taxon>Eukaryota</taxon>
        <taxon>Viridiplantae</taxon>
        <taxon>Streptophyta</taxon>
        <taxon>Embryophyta</taxon>
        <taxon>Tracheophyta</taxon>
        <taxon>Spermatophyta</taxon>
        <taxon>Magnoliopsida</taxon>
        <taxon>eudicotyledons</taxon>
        <taxon>Gunneridae</taxon>
        <taxon>Pentapetalae</taxon>
        <taxon>rosids</taxon>
        <taxon>malvids</taxon>
        <taxon>Sapindales</taxon>
        <taxon>Rutaceae</taxon>
        <taxon>Aurantioideae</taxon>
        <taxon>Citrus</taxon>
    </lineage>
</organism>
<protein>
    <submittedName>
        <fullName evidence="1">Cyclic nucleotide-gated ion channel 1</fullName>
    </submittedName>
</protein>
<comment type="caution">
    <text evidence="1">The sequence shown here is derived from an EMBL/GenBank/DDBJ whole genome shotgun (WGS) entry which is preliminary data.</text>
</comment>
<proteinExistence type="predicted"/>
<reference evidence="2" key="1">
    <citation type="journal article" date="2023" name="Hortic. Res.">
        <title>A chromosome-level phased genome enabling allele-level studies in sweet orange: a case study on citrus Huanglongbing tolerance.</title>
        <authorList>
            <person name="Wu B."/>
            <person name="Yu Q."/>
            <person name="Deng Z."/>
            <person name="Duan Y."/>
            <person name="Luo F."/>
            <person name="Gmitter F. Jr."/>
        </authorList>
    </citation>
    <scope>NUCLEOTIDE SEQUENCE [LARGE SCALE GENOMIC DNA]</scope>
    <source>
        <strain evidence="2">cv. Valencia</strain>
    </source>
</reference>
<dbReference type="Proteomes" id="UP000829398">
    <property type="component" value="Chromosome 9"/>
</dbReference>
<evidence type="ECO:0000313" key="2">
    <source>
        <dbReference type="Proteomes" id="UP000829398"/>
    </source>
</evidence>
<sequence length="525" mass="60518">MLCATAVSLDFWFFYIPVVNDDRKCISLDAKLAITACLLRFLFDFLYSIPIALQMLTDLVSTDYVSYGENDSYVTHTLRMIVDLVGGNNSRRNISHKRVCEYLSPSLLVDLLAIFPLPQLVILFIIPQMRGSKILDAMDLLKYSVFIQFVPRIVRIYPWSVAKLAEATWVIAAFNLLLYMFAGHVFGALWYFSAIERETECWKKACMNDTGCNRGSFDCDDCIGDYKFLDGVCPTKIRNTSIHDFGIFQDALQSGIVEVTDFPQKFLHCFRWGLRNLSCIGQNLQTSSNSWENFFVILVTICGLLLLLFLFGNMQMYLESKALKSKEMSVRMQEINEWMPIEKLSQSVQQQLKIYQRYVEEFKKLNEAILDALCDCVKMTFYFKHTHISLDGDPIYEMLFLVRGKIWIYSSKERINGSANTDYFRDNNNMTKMDHLADGDFWGEELVAWALYNRSLSNIPVSTRTVQTLTDVEGFVLTAEDLKSVFTEHEISGSTKLNLKHSNIQAACVIQLAWRRHRTRRKSSL</sequence>
<evidence type="ECO:0000313" key="1">
    <source>
        <dbReference type="EMBL" id="KAH9677301.1"/>
    </source>
</evidence>
<accession>A0ACB8HSM0</accession>
<dbReference type="EMBL" id="CM039178">
    <property type="protein sequence ID" value="KAH9677301.1"/>
    <property type="molecule type" value="Genomic_DNA"/>
</dbReference>